<protein>
    <recommendedName>
        <fullName evidence="4">Monoacylglycerol lipase</fullName>
        <ecNumber evidence="3">3.1.1.23</ecNumber>
    </recommendedName>
</protein>
<dbReference type="OrthoDB" id="9806902at2"/>
<keyword evidence="7" id="KW-1185">Reference proteome</keyword>
<dbReference type="KEGG" id="ssm:Spirs_0894"/>
<comment type="similarity">
    <text evidence="2">Belongs to the AB hydrolase superfamily.</text>
</comment>
<dbReference type="InterPro" id="IPR000073">
    <property type="entry name" value="AB_hydrolase_1"/>
</dbReference>
<dbReference type="FunFam" id="3.40.50.1820:FF:000117">
    <property type="entry name" value="Monoglyceride lipase, putative"/>
    <property type="match status" value="1"/>
</dbReference>
<dbReference type="InterPro" id="IPR029058">
    <property type="entry name" value="AB_hydrolase_fold"/>
</dbReference>
<dbReference type="EC" id="3.1.1.23" evidence="3"/>
<dbReference type="Gene3D" id="3.40.50.1820">
    <property type="entry name" value="alpha/beta hydrolase"/>
    <property type="match status" value="1"/>
</dbReference>
<dbReference type="HOGENOM" id="CLU_026209_7_2_12"/>
<dbReference type="GO" id="GO:0047372">
    <property type="term" value="F:monoacylglycerol lipase activity"/>
    <property type="evidence" value="ECO:0007669"/>
    <property type="project" value="UniProtKB-EC"/>
</dbReference>
<dbReference type="ESTHER" id="spiss-e1rce8">
    <property type="family name" value="Monoglyceridelipase_lysophospholip"/>
</dbReference>
<evidence type="ECO:0000313" key="7">
    <source>
        <dbReference type="Proteomes" id="UP000002318"/>
    </source>
</evidence>
<dbReference type="SUPFAM" id="SSF53474">
    <property type="entry name" value="alpha/beta-Hydrolases"/>
    <property type="match status" value="1"/>
</dbReference>
<dbReference type="eggNOG" id="COG2267">
    <property type="taxonomic scope" value="Bacteria"/>
</dbReference>
<evidence type="ECO:0000256" key="1">
    <source>
        <dbReference type="ARBA" id="ARBA00001613"/>
    </source>
</evidence>
<organism evidence="6 7">
    <name type="scientific">Sediminispirochaeta smaragdinae (strain DSM 11293 / JCM 15392 / SEBR 4228)</name>
    <name type="common">Spirochaeta smaragdinae</name>
    <dbReference type="NCBI Taxonomy" id="573413"/>
    <lineage>
        <taxon>Bacteria</taxon>
        <taxon>Pseudomonadati</taxon>
        <taxon>Spirochaetota</taxon>
        <taxon>Spirochaetia</taxon>
        <taxon>Spirochaetales</taxon>
        <taxon>Spirochaetaceae</taxon>
        <taxon>Sediminispirochaeta</taxon>
    </lineage>
</organism>
<evidence type="ECO:0000313" key="6">
    <source>
        <dbReference type="EMBL" id="ADK80028.1"/>
    </source>
</evidence>
<keyword evidence="6" id="KW-0378">Hydrolase</keyword>
<dbReference type="Pfam" id="PF12146">
    <property type="entry name" value="Hydrolase_4"/>
    <property type="match status" value="1"/>
</dbReference>
<dbReference type="PRINTS" id="PR00111">
    <property type="entry name" value="ABHYDROLASE"/>
</dbReference>
<evidence type="ECO:0000259" key="5">
    <source>
        <dbReference type="Pfam" id="PF12146"/>
    </source>
</evidence>
<dbReference type="EMBL" id="CP002116">
    <property type="protein sequence ID" value="ADK80028.1"/>
    <property type="molecule type" value="Genomic_DNA"/>
</dbReference>
<reference evidence="6 7" key="1">
    <citation type="journal article" date="2010" name="Stand. Genomic Sci.">
        <title>Complete genome sequence of Spirochaeta smaragdinae type strain (SEBR 4228).</title>
        <authorList>
            <person name="Mavromatis K."/>
            <person name="Yasawong M."/>
            <person name="Chertkov O."/>
            <person name="Lapidus A."/>
            <person name="Lucas S."/>
            <person name="Nolan M."/>
            <person name="Del Rio T.G."/>
            <person name="Tice H."/>
            <person name="Cheng J.F."/>
            <person name="Pitluck S."/>
            <person name="Liolios K."/>
            <person name="Ivanova N."/>
            <person name="Tapia R."/>
            <person name="Han C."/>
            <person name="Bruce D."/>
            <person name="Goodwin L."/>
            <person name="Pati A."/>
            <person name="Chen A."/>
            <person name="Palaniappan K."/>
            <person name="Land M."/>
            <person name="Hauser L."/>
            <person name="Chang Y.J."/>
            <person name="Jeffries C.D."/>
            <person name="Detter J.C."/>
            <person name="Rohde M."/>
            <person name="Brambilla E."/>
            <person name="Spring S."/>
            <person name="Goker M."/>
            <person name="Sikorski J."/>
            <person name="Woyke T."/>
            <person name="Bristow J."/>
            <person name="Eisen J.A."/>
            <person name="Markowitz V."/>
            <person name="Hugenholtz P."/>
            <person name="Klenk H.P."/>
            <person name="Kyrpides N.C."/>
        </authorList>
    </citation>
    <scope>NUCLEOTIDE SEQUENCE [LARGE SCALE GENOMIC DNA]</scope>
    <source>
        <strain evidence="7">DSM 11293 / JCM 15392 / SEBR 4228</strain>
    </source>
</reference>
<comment type="catalytic activity">
    <reaction evidence="1">
        <text>Hydrolyzes glycerol monoesters of long-chain fatty acids.</text>
        <dbReference type="EC" id="3.1.1.23"/>
    </reaction>
</comment>
<dbReference type="InterPro" id="IPR022742">
    <property type="entry name" value="Hydrolase_4"/>
</dbReference>
<proteinExistence type="inferred from homology"/>
<evidence type="ECO:0000256" key="4">
    <source>
        <dbReference type="ARBA" id="ARBA00071261"/>
    </source>
</evidence>
<accession>E1RCE8</accession>
<gene>
    <name evidence="6" type="ordered locus">Spirs_0894</name>
</gene>
<dbReference type="PANTHER" id="PTHR11614">
    <property type="entry name" value="PHOSPHOLIPASE-RELATED"/>
    <property type="match status" value="1"/>
</dbReference>
<dbReference type="RefSeq" id="WP_013253492.1">
    <property type="nucleotide sequence ID" value="NC_014364.1"/>
</dbReference>
<evidence type="ECO:0000256" key="2">
    <source>
        <dbReference type="ARBA" id="ARBA00008645"/>
    </source>
</evidence>
<name>E1RCE8_SEDSS</name>
<dbReference type="Proteomes" id="UP000002318">
    <property type="component" value="Chromosome"/>
</dbReference>
<feature type="domain" description="Serine aminopeptidase S33" evidence="5">
    <location>
        <begin position="30"/>
        <end position="266"/>
    </location>
</feature>
<dbReference type="AlphaFoldDB" id="E1RCE8"/>
<dbReference type="InterPro" id="IPR051044">
    <property type="entry name" value="MAG_DAG_Lipase"/>
</dbReference>
<sequence length="282" mass="30893">MTEHNESMQGFDGGKRFLRVWSAEAFKQRAPKGTIFISHGYAEHSGRYRGLAEVLTSSGFKVVAFDHYGHGQSGGRRADIPHFERYLDDLMLVIQSQEKKTPGLPVILLGHSMGGAIATAFACRHPDKIDALILSGAAIRNEAGVSLPLRWGAKVLATLAPNMGVRPFDTAGISRDTRVVEAYVADPLVYTGPMKARMGREMLRISKLTSAEKLARVKVPALIMHGSADRIVAPGCSTLLLKGLGSTDKRLEIFDGLYHEILNEPEKQKVFAAISIWLAEHF</sequence>
<dbReference type="STRING" id="573413.Spirs_0894"/>
<evidence type="ECO:0000256" key="3">
    <source>
        <dbReference type="ARBA" id="ARBA00013254"/>
    </source>
</evidence>